<dbReference type="GO" id="GO:0020037">
    <property type="term" value="F:heme binding"/>
    <property type="evidence" value="ECO:0007669"/>
    <property type="project" value="InterPro"/>
</dbReference>
<keyword evidence="7" id="KW-0503">Monooxygenase</keyword>
<dbReference type="SUPFAM" id="SSF48264">
    <property type="entry name" value="Cytochrome P450"/>
    <property type="match status" value="1"/>
</dbReference>
<proteinExistence type="inferred from homology"/>
<evidence type="ECO:0000256" key="7">
    <source>
        <dbReference type="ARBA" id="ARBA00023033"/>
    </source>
</evidence>
<dbReference type="Pfam" id="PF00067">
    <property type="entry name" value="p450"/>
    <property type="match status" value="1"/>
</dbReference>
<evidence type="ECO:0000256" key="2">
    <source>
        <dbReference type="ARBA" id="ARBA00010617"/>
    </source>
</evidence>
<dbReference type="Gene3D" id="1.10.630.10">
    <property type="entry name" value="Cytochrome P450"/>
    <property type="match status" value="1"/>
</dbReference>
<dbReference type="InterPro" id="IPR036396">
    <property type="entry name" value="Cyt_P450_sf"/>
</dbReference>
<evidence type="ECO:0000313" key="8">
    <source>
        <dbReference type="EMBL" id="TFK20135.1"/>
    </source>
</evidence>
<keyword evidence="4" id="KW-0479">Metal-binding</keyword>
<dbReference type="STRING" id="230819.A0A5C3KJM3"/>
<dbReference type="GO" id="GO:0005506">
    <property type="term" value="F:iron ion binding"/>
    <property type="evidence" value="ECO:0007669"/>
    <property type="project" value="InterPro"/>
</dbReference>
<evidence type="ECO:0000256" key="5">
    <source>
        <dbReference type="ARBA" id="ARBA00023002"/>
    </source>
</evidence>
<dbReference type="GO" id="GO:0004497">
    <property type="term" value="F:monooxygenase activity"/>
    <property type="evidence" value="ECO:0007669"/>
    <property type="project" value="UniProtKB-KW"/>
</dbReference>
<dbReference type="Proteomes" id="UP000307440">
    <property type="component" value="Unassembled WGS sequence"/>
</dbReference>
<comment type="similarity">
    <text evidence="2">Belongs to the cytochrome P450 family.</text>
</comment>
<evidence type="ECO:0000256" key="4">
    <source>
        <dbReference type="ARBA" id="ARBA00022723"/>
    </source>
</evidence>
<keyword evidence="5" id="KW-0560">Oxidoreductase</keyword>
<keyword evidence="3" id="KW-0349">Heme</keyword>
<dbReference type="PANTHER" id="PTHR46300">
    <property type="entry name" value="P450, PUTATIVE (EUROFUNG)-RELATED-RELATED"/>
    <property type="match status" value="1"/>
</dbReference>
<keyword evidence="9" id="KW-1185">Reference proteome</keyword>
<reference evidence="8 9" key="1">
    <citation type="journal article" date="2019" name="Nat. Ecol. Evol.">
        <title>Megaphylogeny resolves global patterns of mushroom evolution.</title>
        <authorList>
            <person name="Varga T."/>
            <person name="Krizsan K."/>
            <person name="Foldi C."/>
            <person name="Dima B."/>
            <person name="Sanchez-Garcia M."/>
            <person name="Sanchez-Ramirez S."/>
            <person name="Szollosi G.J."/>
            <person name="Szarkandi J.G."/>
            <person name="Papp V."/>
            <person name="Albert L."/>
            <person name="Andreopoulos W."/>
            <person name="Angelini C."/>
            <person name="Antonin V."/>
            <person name="Barry K.W."/>
            <person name="Bougher N.L."/>
            <person name="Buchanan P."/>
            <person name="Buyck B."/>
            <person name="Bense V."/>
            <person name="Catcheside P."/>
            <person name="Chovatia M."/>
            <person name="Cooper J."/>
            <person name="Damon W."/>
            <person name="Desjardin D."/>
            <person name="Finy P."/>
            <person name="Geml J."/>
            <person name="Haridas S."/>
            <person name="Hughes K."/>
            <person name="Justo A."/>
            <person name="Karasinski D."/>
            <person name="Kautmanova I."/>
            <person name="Kiss B."/>
            <person name="Kocsube S."/>
            <person name="Kotiranta H."/>
            <person name="LaButti K.M."/>
            <person name="Lechner B.E."/>
            <person name="Liimatainen K."/>
            <person name="Lipzen A."/>
            <person name="Lukacs Z."/>
            <person name="Mihaltcheva S."/>
            <person name="Morgado L.N."/>
            <person name="Niskanen T."/>
            <person name="Noordeloos M.E."/>
            <person name="Ohm R.A."/>
            <person name="Ortiz-Santana B."/>
            <person name="Ovrebo C."/>
            <person name="Racz N."/>
            <person name="Riley R."/>
            <person name="Savchenko A."/>
            <person name="Shiryaev A."/>
            <person name="Soop K."/>
            <person name="Spirin V."/>
            <person name="Szebenyi C."/>
            <person name="Tomsovsky M."/>
            <person name="Tulloss R.E."/>
            <person name="Uehling J."/>
            <person name="Grigoriev I.V."/>
            <person name="Vagvolgyi C."/>
            <person name="Papp T."/>
            <person name="Martin F.M."/>
            <person name="Miettinen O."/>
            <person name="Hibbett D.S."/>
            <person name="Nagy L.G."/>
        </authorList>
    </citation>
    <scope>NUCLEOTIDE SEQUENCE [LARGE SCALE GENOMIC DNA]</scope>
    <source>
        <strain evidence="8 9">CBS 121175</strain>
    </source>
</reference>
<evidence type="ECO:0000256" key="3">
    <source>
        <dbReference type="ARBA" id="ARBA00022617"/>
    </source>
</evidence>
<dbReference type="InterPro" id="IPR050364">
    <property type="entry name" value="Cytochrome_P450_fung"/>
</dbReference>
<dbReference type="AlphaFoldDB" id="A0A5C3KJM3"/>
<dbReference type="EMBL" id="ML210311">
    <property type="protein sequence ID" value="TFK20135.1"/>
    <property type="molecule type" value="Genomic_DNA"/>
</dbReference>
<dbReference type="InterPro" id="IPR001128">
    <property type="entry name" value="Cyt_P450"/>
</dbReference>
<accession>A0A5C3KJM3</accession>
<evidence type="ECO:0000256" key="6">
    <source>
        <dbReference type="ARBA" id="ARBA00023004"/>
    </source>
</evidence>
<name>A0A5C3KJM3_COPMA</name>
<keyword evidence="6" id="KW-0408">Iron</keyword>
<dbReference type="OrthoDB" id="1055148at2759"/>
<gene>
    <name evidence="8" type="ORF">FA15DRAFT_142880</name>
</gene>
<dbReference type="PANTHER" id="PTHR46300:SF7">
    <property type="entry name" value="P450, PUTATIVE (EUROFUNG)-RELATED"/>
    <property type="match status" value="1"/>
</dbReference>
<protein>
    <submittedName>
        <fullName evidence="8">Cytochrome P450</fullName>
    </submittedName>
</protein>
<dbReference type="GO" id="GO:0016705">
    <property type="term" value="F:oxidoreductase activity, acting on paired donors, with incorporation or reduction of molecular oxygen"/>
    <property type="evidence" value="ECO:0007669"/>
    <property type="project" value="InterPro"/>
</dbReference>
<sequence length="179" mass="20017">MDPTTILGDSQWKWPIAAGLALGMYTVSKSAAKKRSPLPLPPGPKGLPIVGNVLQIPQTKPWLVYNEWAKQYGDVIYIEALGQGMVVLNTLSAAQGLLDKRSVTTSDRGYPPCFEIMNFDWAFALMPYGADWRTHRRVFHQSLNANEAPNYLPAIEKDCLAYLRNLADSPEKLFDHVRT</sequence>
<comment type="cofactor">
    <cofactor evidence="1">
        <name>heme</name>
        <dbReference type="ChEBI" id="CHEBI:30413"/>
    </cofactor>
</comment>
<organism evidence="8 9">
    <name type="scientific">Coprinopsis marcescibilis</name>
    <name type="common">Agaric fungus</name>
    <name type="synonym">Psathyrella marcescibilis</name>
    <dbReference type="NCBI Taxonomy" id="230819"/>
    <lineage>
        <taxon>Eukaryota</taxon>
        <taxon>Fungi</taxon>
        <taxon>Dikarya</taxon>
        <taxon>Basidiomycota</taxon>
        <taxon>Agaricomycotina</taxon>
        <taxon>Agaricomycetes</taxon>
        <taxon>Agaricomycetidae</taxon>
        <taxon>Agaricales</taxon>
        <taxon>Agaricineae</taxon>
        <taxon>Psathyrellaceae</taxon>
        <taxon>Coprinopsis</taxon>
    </lineage>
</organism>
<evidence type="ECO:0000313" key="9">
    <source>
        <dbReference type="Proteomes" id="UP000307440"/>
    </source>
</evidence>
<evidence type="ECO:0000256" key="1">
    <source>
        <dbReference type="ARBA" id="ARBA00001971"/>
    </source>
</evidence>